<accession>A0A8S0SPP6</accession>
<sequence>MIGYWDTVMHTQFIKREKRKTPKISHPLRTTPSETRLPDDVVTTRREPTIYRCVPTFFPTIKPIYHSKVASAVECRDHTVEIWVELRREPQHFTDEPNIFWKLPFHQPSSFPKLEKIVAVAALYELLRADLEPPRYS</sequence>
<dbReference type="AlphaFoldDB" id="A0A8S0SPP6"/>
<reference evidence="1 2" key="1">
    <citation type="submission" date="2019-12" db="EMBL/GenBank/DDBJ databases">
        <authorList>
            <person name="Alioto T."/>
            <person name="Alioto T."/>
            <person name="Gomez Garrido J."/>
        </authorList>
    </citation>
    <scope>NUCLEOTIDE SEQUENCE [LARGE SCALE GENOMIC DNA]</scope>
</reference>
<keyword evidence="2" id="KW-1185">Reference proteome</keyword>
<organism evidence="1 2">
    <name type="scientific">Olea europaea subsp. europaea</name>
    <dbReference type="NCBI Taxonomy" id="158383"/>
    <lineage>
        <taxon>Eukaryota</taxon>
        <taxon>Viridiplantae</taxon>
        <taxon>Streptophyta</taxon>
        <taxon>Embryophyta</taxon>
        <taxon>Tracheophyta</taxon>
        <taxon>Spermatophyta</taxon>
        <taxon>Magnoliopsida</taxon>
        <taxon>eudicotyledons</taxon>
        <taxon>Gunneridae</taxon>
        <taxon>Pentapetalae</taxon>
        <taxon>asterids</taxon>
        <taxon>lamiids</taxon>
        <taxon>Lamiales</taxon>
        <taxon>Oleaceae</taxon>
        <taxon>Oleeae</taxon>
        <taxon>Olea</taxon>
    </lineage>
</organism>
<gene>
    <name evidence="1" type="ORF">OLEA9_A113556</name>
</gene>
<evidence type="ECO:0000313" key="1">
    <source>
        <dbReference type="EMBL" id="CAA2994640.1"/>
    </source>
</evidence>
<proteinExistence type="predicted"/>
<dbReference type="EMBL" id="CACTIH010005477">
    <property type="protein sequence ID" value="CAA2994640.1"/>
    <property type="molecule type" value="Genomic_DNA"/>
</dbReference>
<comment type="caution">
    <text evidence="1">The sequence shown here is derived from an EMBL/GenBank/DDBJ whole genome shotgun (WGS) entry which is preliminary data.</text>
</comment>
<dbReference type="Proteomes" id="UP000594638">
    <property type="component" value="Unassembled WGS sequence"/>
</dbReference>
<name>A0A8S0SPP6_OLEEU</name>
<evidence type="ECO:0000313" key="2">
    <source>
        <dbReference type="Proteomes" id="UP000594638"/>
    </source>
</evidence>
<dbReference type="Gramene" id="OE9A113556T1">
    <property type="protein sequence ID" value="OE9A113556C1"/>
    <property type="gene ID" value="OE9A113556"/>
</dbReference>
<protein>
    <submittedName>
        <fullName evidence="1">Uncharacterized protein</fullName>
    </submittedName>
</protein>